<dbReference type="PANTHER" id="PTHR35535">
    <property type="entry name" value="HEAT SHOCK PROTEIN HSLJ"/>
    <property type="match status" value="1"/>
</dbReference>
<gene>
    <name evidence="3" type="ORF">SAMN05428953_109165</name>
</gene>
<proteinExistence type="predicted"/>
<evidence type="ECO:0000313" key="4">
    <source>
        <dbReference type="Proteomes" id="UP000198894"/>
    </source>
</evidence>
<dbReference type="RefSeq" id="WP_091595181.1">
    <property type="nucleotide sequence ID" value="NZ_FNEE01000009.1"/>
</dbReference>
<sequence length="247" mass="25310">MKLLSALVAAAICCLASHGAYATDVKLSGSAFYRERIALPSDATLLVEFIDLAKPETALAATAVAPAGQVPIAFGLVVDSSKLSNGEAYAIQARIEVGGSAWFASAEPTPVDLARAGELFSILLVQAGSKNAEEASGVSLAGTEWRVLELDGKSADPNVTSTLIFDADGAVSGNGGCNAFRGNVDMEGTTMKFGQLASTMMACEDAKSVQEAVFHAALSQTAAYFVQDGNLMLVDAAGKTVARLGAP</sequence>
<dbReference type="InterPro" id="IPR039366">
    <property type="entry name" value="Pilotin"/>
</dbReference>
<feature type="signal peptide" evidence="1">
    <location>
        <begin position="1"/>
        <end position="22"/>
    </location>
</feature>
<dbReference type="InterPro" id="IPR053147">
    <property type="entry name" value="Hsp_HslJ-like"/>
</dbReference>
<dbReference type="InterPro" id="IPR038670">
    <property type="entry name" value="HslJ-like_sf"/>
</dbReference>
<keyword evidence="1" id="KW-0732">Signal</keyword>
<dbReference type="Pfam" id="PF03724">
    <property type="entry name" value="META"/>
    <property type="match status" value="1"/>
</dbReference>
<protein>
    <submittedName>
        <fullName evidence="3">Putative lipoprotein</fullName>
    </submittedName>
</protein>
<dbReference type="InterPro" id="IPR005184">
    <property type="entry name" value="DUF306_Meta_HslJ"/>
</dbReference>
<dbReference type="EMBL" id="FNEE01000009">
    <property type="protein sequence ID" value="SDJ85345.1"/>
    <property type="molecule type" value="Genomic_DNA"/>
</dbReference>
<keyword evidence="4" id="KW-1185">Reference proteome</keyword>
<dbReference type="Proteomes" id="UP000198894">
    <property type="component" value="Unassembled WGS sequence"/>
</dbReference>
<organism evidence="3 4">
    <name type="scientific">Mesorhizobium muleiense</name>
    <dbReference type="NCBI Taxonomy" id="1004279"/>
    <lineage>
        <taxon>Bacteria</taxon>
        <taxon>Pseudomonadati</taxon>
        <taxon>Pseudomonadota</taxon>
        <taxon>Alphaproteobacteria</taxon>
        <taxon>Hyphomicrobiales</taxon>
        <taxon>Phyllobacteriaceae</taxon>
        <taxon>Mesorhizobium</taxon>
    </lineage>
</organism>
<name>A0A1G8X698_9HYPH</name>
<evidence type="ECO:0000256" key="1">
    <source>
        <dbReference type="SAM" id="SignalP"/>
    </source>
</evidence>
<dbReference type="Pfam" id="PF09619">
    <property type="entry name" value="YscW"/>
    <property type="match status" value="1"/>
</dbReference>
<feature type="chain" id="PRO_5011552159" evidence="1">
    <location>
        <begin position="23"/>
        <end position="247"/>
    </location>
</feature>
<accession>A0A1G8X698</accession>
<reference evidence="4" key="1">
    <citation type="submission" date="2016-10" db="EMBL/GenBank/DDBJ databases">
        <authorList>
            <person name="Varghese N."/>
            <person name="Submissions S."/>
        </authorList>
    </citation>
    <scope>NUCLEOTIDE SEQUENCE [LARGE SCALE GENOMIC DNA]</scope>
    <source>
        <strain evidence="4">CGMCC 1.11022</strain>
    </source>
</reference>
<dbReference type="Gene3D" id="2.40.128.270">
    <property type="match status" value="1"/>
</dbReference>
<evidence type="ECO:0000259" key="2">
    <source>
        <dbReference type="Pfam" id="PF03724"/>
    </source>
</evidence>
<dbReference type="AlphaFoldDB" id="A0A1G8X698"/>
<feature type="domain" description="DUF306" evidence="2">
    <location>
        <begin position="139"/>
        <end position="243"/>
    </location>
</feature>
<keyword evidence="3" id="KW-0449">Lipoprotein</keyword>
<evidence type="ECO:0000313" key="3">
    <source>
        <dbReference type="EMBL" id="SDJ85345.1"/>
    </source>
</evidence>
<dbReference type="PANTHER" id="PTHR35535:SF1">
    <property type="entry name" value="HEAT SHOCK PROTEIN HSLJ"/>
    <property type="match status" value="1"/>
</dbReference>